<dbReference type="InterPro" id="IPR036627">
    <property type="entry name" value="CobW-likC_sf"/>
</dbReference>
<proteinExistence type="inferred from homology"/>
<dbReference type="CDD" id="cd03112">
    <property type="entry name" value="CobW-like"/>
    <property type="match status" value="1"/>
</dbReference>
<evidence type="ECO:0000256" key="6">
    <source>
        <dbReference type="ARBA" id="ARBA00049117"/>
    </source>
</evidence>
<dbReference type="SMART" id="SM00833">
    <property type="entry name" value="CobW_C"/>
    <property type="match status" value="1"/>
</dbReference>
<dbReference type="PANTHER" id="PTHR13748:SF62">
    <property type="entry name" value="COBW DOMAIN-CONTAINING PROTEIN"/>
    <property type="match status" value="1"/>
</dbReference>
<evidence type="ECO:0000256" key="5">
    <source>
        <dbReference type="ARBA" id="ARBA00045658"/>
    </source>
</evidence>
<dbReference type="PANTHER" id="PTHR13748">
    <property type="entry name" value="COBW-RELATED"/>
    <property type="match status" value="1"/>
</dbReference>
<protein>
    <submittedName>
        <fullName evidence="8">CobW family GTP-binding protein</fullName>
    </submittedName>
</protein>
<evidence type="ECO:0000256" key="4">
    <source>
        <dbReference type="ARBA" id="ARBA00034320"/>
    </source>
</evidence>
<evidence type="ECO:0000313" key="8">
    <source>
        <dbReference type="EMBL" id="MFC0047112.1"/>
    </source>
</evidence>
<evidence type="ECO:0000313" key="9">
    <source>
        <dbReference type="Proteomes" id="UP001589813"/>
    </source>
</evidence>
<organism evidence="8 9">
    <name type="scientific">Rheinheimera tilapiae</name>
    <dbReference type="NCBI Taxonomy" id="875043"/>
    <lineage>
        <taxon>Bacteria</taxon>
        <taxon>Pseudomonadati</taxon>
        <taxon>Pseudomonadota</taxon>
        <taxon>Gammaproteobacteria</taxon>
        <taxon>Chromatiales</taxon>
        <taxon>Chromatiaceae</taxon>
        <taxon>Rheinheimera</taxon>
    </lineage>
</organism>
<dbReference type="InterPro" id="IPR051316">
    <property type="entry name" value="Zinc-reg_GTPase_activator"/>
</dbReference>
<comment type="catalytic activity">
    <reaction evidence="6">
        <text>GTP + H2O = GDP + phosphate + H(+)</text>
        <dbReference type="Rhea" id="RHEA:19669"/>
        <dbReference type="ChEBI" id="CHEBI:15377"/>
        <dbReference type="ChEBI" id="CHEBI:15378"/>
        <dbReference type="ChEBI" id="CHEBI:37565"/>
        <dbReference type="ChEBI" id="CHEBI:43474"/>
        <dbReference type="ChEBI" id="CHEBI:58189"/>
    </reaction>
    <physiologicalReaction direction="left-to-right" evidence="6">
        <dbReference type="Rhea" id="RHEA:19670"/>
    </physiologicalReaction>
</comment>
<keyword evidence="3" id="KW-0143">Chaperone</keyword>
<accession>A0ABV6B8H8</accession>
<dbReference type="Gene3D" id="3.40.50.300">
    <property type="entry name" value="P-loop containing nucleotide triphosphate hydrolases"/>
    <property type="match status" value="1"/>
</dbReference>
<comment type="function">
    <text evidence="5">Zinc chaperone that directly transfers zinc cofactor to target proteins, thereby activating them. Zinc is transferred from the CXCC motif in the GTPase domain to the zinc binding site in target proteins in a process requiring GTP hydrolysis.</text>
</comment>
<evidence type="ECO:0000256" key="2">
    <source>
        <dbReference type="ARBA" id="ARBA00022801"/>
    </source>
</evidence>
<keyword evidence="1" id="KW-0547">Nucleotide-binding</keyword>
<dbReference type="InterPro" id="IPR011629">
    <property type="entry name" value="CobW-like_C"/>
</dbReference>
<sequence>MRHERIPLILLTGFLGSGKTTLLNQLVQLPEFSRTLVIINEFGETSLDHLLVSKSSDDQIVELSSGCICCTIRGDLAKTLSDATWRFARNGVRQFDRVVIETTGLAEPTPILQIISNTPKLYDSYRMQGTVTVVDAVNGAGTLATHPEAQKQVAVADLLLLSKSDLATQAQETETREAMLLLNPTAPVQLVLQGQTQVDEILALDHAEPVQSTAPLHSWLPTEQLRFAPVSGKQGLLRADQSSAAPADLNRHNDRIRAYCYVLEHPVTAAQIDQWLDALMPELGPQLLRLKAILNVVGFPGPLVVHAVQHLLHPAGLLKEWPDEDRRCKLVFITDNLSAERLEQSLQLLQ</sequence>
<keyword evidence="2" id="KW-0378">Hydrolase</keyword>
<dbReference type="Proteomes" id="UP001589813">
    <property type="component" value="Unassembled WGS sequence"/>
</dbReference>
<feature type="domain" description="CobW C-terminal" evidence="7">
    <location>
        <begin position="256"/>
        <end position="350"/>
    </location>
</feature>
<evidence type="ECO:0000256" key="3">
    <source>
        <dbReference type="ARBA" id="ARBA00023186"/>
    </source>
</evidence>
<evidence type="ECO:0000259" key="7">
    <source>
        <dbReference type="SMART" id="SM00833"/>
    </source>
</evidence>
<dbReference type="InterPro" id="IPR027417">
    <property type="entry name" value="P-loop_NTPase"/>
</dbReference>
<comment type="caution">
    <text evidence="8">The sequence shown here is derived from an EMBL/GenBank/DDBJ whole genome shotgun (WGS) entry which is preliminary data.</text>
</comment>
<dbReference type="EMBL" id="JBHLXP010000001">
    <property type="protein sequence ID" value="MFC0047112.1"/>
    <property type="molecule type" value="Genomic_DNA"/>
</dbReference>
<dbReference type="SUPFAM" id="SSF52540">
    <property type="entry name" value="P-loop containing nucleoside triphosphate hydrolases"/>
    <property type="match status" value="1"/>
</dbReference>
<dbReference type="Pfam" id="PF07683">
    <property type="entry name" value="CobW_C"/>
    <property type="match status" value="1"/>
</dbReference>
<dbReference type="RefSeq" id="WP_377240056.1">
    <property type="nucleotide sequence ID" value="NZ_JBHLXP010000001.1"/>
</dbReference>
<name>A0ABV6B8H8_9GAMM</name>
<reference evidence="8 9" key="1">
    <citation type="submission" date="2024-09" db="EMBL/GenBank/DDBJ databases">
        <authorList>
            <person name="Sun Q."/>
            <person name="Mori K."/>
        </authorList>
    </citation>
    <scope>NUCLEOTIDE SEQUENCE [LARGE SCALE GENOMIC DNA]</scope>
    <source>
        <strain evidence="8 9">KCTC 23315</strain>
    </source>
</reference>
<dbReference type="Pfam" id="PF02492">
    <property type="entry name" value="cobW"/>
    <property type="match status" value="1"/>
</dbReference>
<keyword evidence="9" id="KW-1185">Reference proteome</keyword>
<comment type="similarity">
    <text evidence="4">Belongs to the SIMIBI class G3E GTPase family. ZNG1 subfamily.</text>
</comment>
<dbReference type="SUPFAM" id="SSF90002">
    <property type="entry name" value="Hypothetical protein YjiA, C-terminal domain"/>
    <property type="match status" value="1"/>
</dbReference>
<evidence type="ECO:0000256" key="1">
    <source>
        <dbReference type="ARBA" id="ARBA00022741"/>
    </source>
</evidence>
<gene>
    <name evidence="8" type="ORF">ACFFJP_02265</name>
</gene>
<dbReference type="InterPro" id="IPR003495">
    <property type="entry name" value="CobW/HypB/UreG_nucleotide-bd"/>
</dbReference>
<dbReference type="Gene3D" id="3.30.1220.10">
    <property type="entry name" value="CobW-like, C-terminal domain"/>
    <property type="match status" value="1"/>
</dbReference>